<dbReference type="EMBL" id="JANPWB010000002">
    <property type="protein sequence ID" value="KAJ1206707.1"/>
    <property type="molecule type" value="Genomic_DNA"/>
</dbReference>
<feature type="compositionally biased region" description="Polar residues" evidence="1">
    <location>
        <begin position="84"/>
        <end position="100"/>
    </location>
</feature>
<keyword evidence="3" id="KW-1185">Reference proteome</keyword>
<name>A0AAV7VYR1_PLEWA</name>
<evidence type="ECO:0000313" key="3">
    <source>
        <dbReference type="Proteomes" id="UP001066276"/>
    </source>
</evidence>
<evidence type="ECO:0000313" key="2">
    <source>
        <dbReference type="EMBL" id="KAJ1206707.1"/>
    </source>
</evidence>
<dbReference type="Proteomes" id="UP001066276">
    <property type="component" value="Chromosome 1_2"/>
</dbReference>
<comment type="caution">
    <text evidence="2">The sequence shown here is derived from an EMBL/GenBank/DDBJ whole genome shotgun (WGS) entry which is preliminary data.</text>
</comment>
<gene>
    <name evidence="2" type="ORF">NDU88_002108</name>
</gene>
<evidence type="ECO:0000256" key="1">
    <source>
        <dbReference type="SAM" id="MobiDB-lite"/>
    </source>
</evidence>
<reference evidence="2" key="1">
    <citation type="journal article" date="2022" name="bioRxiv">
        <title>Sequencing and chromosome-scale assembly of the giantPleurodeles waltlgenome.</title>
        <authorList>
            <person name="Brown T."/>
            <person name="Elewa A."/>
            <person name="Iarovenko S."/>
            <person name="Subramanian E."/>
            <person name="Araus A.J."/>
            <person name="Petzold A."/>
            <person name="Susuki M."/>
            <person name="Suzuki K.-i.T."/>
            <person name="Hayashi T."/>
            <person name="Toyoda A."/>
            <person name="Oliveira C."/>
            <person name="Osipova E."/>
            <person name="Leigh N.D."/>
            <person name="Simon A."/>
            <person name="Yun M.H."/>
        </authorList>
    </citation>
    <scope>NUCLEOTIDE SEQUENCE</scope>
    <source>
        <strain evidence="2">20211129_DDA</strain>
        <tissue evidence="2">Liver</tissue>
    </source>
</reference>
<feature type="region of interest" description="Disordered" evidence="1">
    <location>
        <begin position="1"/>
        <end position="118"/>
    </location>
</feature>
<organism evidence="2 3">
    <name type="scientific">Pleurodeles waltl</name>
    <name type="common">Iberian ribbed newt</name>
    <dbReference type="NCBI Taxonomy" id="8319"/>
    <lineage>
        <taxon>Eukaryota</taxon>
        <taxon>Metazoa</taxon>
        <taxon>Chordata</taxon>
        <taxon>Craniata</taxon>
        <taxon>Vertebrata</taxon>
        <taxon>Euteleostomi</taxon>
        <taxon>Amphibia</taxon>
        <taxon>Batrachia</taxon>
        <taxon>Caudata</taxon>
        <taxon>Salamandroidea</taxon>
        <taxon>Salamandridae</taxon>
        <taxon>Pleurodelinae</taxon>
        <taxon>Pleurodeles</taxon>
    </lineage>
</organism>
<accession>A0AAV7VYR1</accession>
<dbReference type="AlphaFoldDB" id="A0AAV7VYR1"/>
<sequence length="118" mass="12898">MAANQLKWGRGNGNEDPEEDGDREDKIMYEEDRDQEDGVRQKEEMVAEERETGIWRTSMEEAREGSQGGSRVELVLSEGAKSEAVTQGSGVTDGDNSARFQSYGGKYNTGAGDLCRGG</sequence>
<proteinExistence type="predicted"/>
<feature type="compositionally biased region" description="Basic and acidic residues" evidence="1">
    <location>
        <begin position="23"/>
        <end position="64"/>
    </location>
</feature>
<protein>
    <submittedName>
        <fullName evidence="2">Uncharacterized protein</fullName>
    </submittedName>
</protein>